<dbReference type="Proteomes" id="UP000324222">
    <property type="component" value="Unassembled WGS sequence"/>
</dbReference>
<dbReference type="AlphaFoldDB" id="A0A5B7ILY9"/>
<sequence length="47" mass="5185">MPPRLTPVSLTGTPQRRLGSTSRSIVLAQNLPQRSTEERKVSHSASR</sequence>
<feature type="compositionally biased region" description="Polar residues" evidence="1">
    <location>
        <begin position="8"/>
        <end position="24"/>
    </location>
</feature>
<evidence type="ECO:0000256" key="1">
    <source>
        <dbReference type="SAM" id="MobiDB-lite"/>
    </source>
</evidence>
<evidence type="ECO:0000313" key="2">
    <source>
        <dbReference type="EMBL" id="MPC81778.1"/>
    </source>
</evidence>
<keyword evidence="3" id="KW-1185">Reference proteome</keyword>
<name>A0A5B7ILY9_PORTR</name>
<accession>A0A5B7ILY9</accession>
<reference evidence="2 3" key="1">
    <citation type="submission" date="2019-05" db="EMBL/GenBank/DDBJ databases">
        <title>Another draft genome of Portunus trituberculatus and its Hox gene families provides insights of decapod evolution.</title>
        <authorList>
            <person name="Jeong J.-H."/>
            <person name="Song I."/>
            <person name="Kim S."/>
            <person name="Choi T."/>
            <person name="Kim D."/>
            <person name="Ryu S."/>
            <person name="Kim W."/>
        </authorList>
    </citation>
    <scope>NUCLEOTIDE SEQUENCE [LARGE SCALE GENOMIC DNA]</scope>
    <source>
        <tissue evidence="2">Muscle</tissue>
    </source>
</reference>
<gene>
    <name evidence="2" type="ORF">E2C01_076412</name>
</gene>
<proteinExistence type="predicted"/>
<evidence type="ECO:0000313" key="3">
    <source>
        <dbReference type="Proteomes" id="UP000324222"/>
    </source>
</evidence>
<organism evidence="2 3">
    <name type="scientific">Portunus trituberculatus</name>
    <name type="common">Swimming crab</name>
    <name type="synonym">Neptunus trituberculatus</name>
    <dbReference type="NCBI Taxonomy" id="210409"/>
    <lineage>
        <taxon>Eukaryota</taxon>
        <taxon>Metazoa</taxon>
        <taxon>Ecdysozoa</taxon>
        <taxon>Arthropoda</taxon>
        <taxon>Crustacea</taxon>
        <taxon>Multicrustacea</taxon>
        <taxon>Malacostraca</taxon>
        <taxon>Eumalacostraca</taxon>
        <taxon>Eucarida</taxon>
        <taxon>Decapoda</taxon>
        <taxon>Pleocyemata</taxon>
        <taxon>Brachyura</taxon>
        <taxon>Eubrachyura</taxon>
        <taxon>Portunoidea</taxon>
        <taxon>Portunidae</taxon>
        <taxon>Portuninae</taxon>
        <taxon>Portunus</taxon>
    </lineage>
</organism>
<feature type="region of interest" description="Disordered" evidence="1">
    <location>
        <begin position="1"/>
        <end position="47"/>
    </location>
</feature>
<comment type="caution">
    <text evidence="2">The sequence shown here is derived from an EMBL/GenBank/DDBJ whole genome shotgun (WGS) entry which is preliminary data.</text>
</comment>
<protein>
    <submittedName>
        <fullName evidence="2">Uncharacterized protein</fullName>
    </submittedName>
</protein>
<dbReference type="EMBL" id="VSRR010057984">
    <property type="protein sequence ID" value="MPC81778.1"/>
    <property type="molecule type" value="Genomic_DNA"/>
</dbReference>